<accession>A0AAF0DDL3</accession>
<evidence type="ECO:0000313" key="2">
    <source>
        <dbReference type="Proteomes" id="UP001219355"/>
    </source>
</evidence>
<dbReference type="AlphaFoldDB" id="A0AAF0DDL3"/>
<dbReference type="Pfam" id="PF12311">
    <property type="entry name" value="DUF3632"/>
    <property type="match status" value="1"/>
</dbReference>
<dbReference type="PANTHER" id="PTHR38797:SF7">
    <property type="entry name" value="TRANSCRIPTION FACTOR DOMAIN-CONTAINING PROTEIN"/>
    <property type="match status" value="1"/>
</dbReference>
<dbReference type="Proteomes" id="UP001219355">
    <property type="component" value="Chromosome 1"/>
</dbReference>
<dbReference type="PANTHER" id="PTHR38797">
    <property type="entry name" value="NUCLEAR PORE COMPLEX PROTEIN NUP85-RELATED"/>
    <property type="match status" value="1"/>
</dbReference>
<dbReference type="InterPro" id="IPR022085">
    <property type="entry name" value="OpdG"/>
</dbReference>
<evidence type="ECO:0000313" key="1">
    <source>
        <dbReference type="EMBL" id="WEW55582.1"/>
    </source>
</evidence>
<keyword evidence="2" id="KW-1185">Reference proteome</keyword>
<proteinExistence type="predicted"/>
<gene>
    <name evidence="1" type="ORF">PRK78_001013</name>
</gene>
<reference evidence="1" key="1">
    <citation type="submission" date="2023-03" db="EMBL/GenBank/DDBJ databases">
        <title>Emydomyces testavorans Genome Sequence.</title>
        <authorList>
            <person name="Hoyer L."/>
        </authorList>
    </citation>
    <scope>NUCLEOTIDE SEQUENCE</scope>
    <source>
        <strain evidence="1">16-2883</strain>
    </source>
</reference>
<organism evidence="1 2">
    <name type="scientific">Emydomyces testavorans</name>
    <dbReference type="NCBI Taxonomy" id="2070801"/>
    <lineage>
        <taxon>Eukaryota</taxon>
        <taxon>Fungi</taxon>
        <taxon>Dikarya</taxon>
        <taxon>Ascomycota</taxon>
        <taxon>Pezizomycotina</taxon>
        <taxon>Eurotiomycetes</taxon>
        <taxon>Eurotiomycetidae</taxon>
        <taxon>Onygenales</taxon>
        <taxon>Nannizziopsiaceae</taxon>
        <taxon>Emydomyces</taxon>
    </lineage>
</organism>
<dbReference type="EMBL" id="CP120627">
    <property type="protein sequence ID" value="WEW55582.1"/>
    <property type="molecule type" value="Genomic_DNA"/>
</dbReference>
<sequence>MQDSPKDSASTPPKGDTHAFLVWASVGDRESVREAVRQGNFDELRSAANSKLVFMTERYCRLRDSVEIFEPTLHDLWYGYYQGAKSLSYASAGLDRLAFDILRTRGLGPLTRPVHGSHGVEIARTPAGVLWEDLPFFVTDMTDFWINDCATMEASQRLNFAYFLARLASTGLDNDRLCQIALLVFRDTFETVRPIGSLEKSGDGTMHDLSIAALLPAACAWIREAGRKIIQLSDMSWNDCAGTIGQGGATFTQSELGQRSSAGFSPWRWMYWLKRLDEIMQEATQAGEKNLAEYASEAIEFMLSHVEERKSRVLREFEAAGDFIQDKSRFSIGKFLGWDQNSEGVYEEA</sequence>
<protein>
    <submittedName>
        <fullName evidence="1">Uncharacterized protein</fullName>
    </submittedName>
</protein>
<name>A0AAF0DDL3_9EURO</name>
<dbReference type="InterPro" id="IPR053204">
    <property type="entry name" value="Oxopyrrolidines_Biosynth-assoc"/>
</dbReference>